<dbReference type="PANTHER" id="PTHR13500:SF0">
    <property type="entry name" value="NUCLEOLAR PRE-RIBOSOMAL-ASSOCIATED PROTEIN 1"/>
    <property type="match status" value="1"/>
</dbReference>
<dbReference type="InterPro" id="IPR039844">
    <property type="entry name" value="URB1"/>
</dbReference>
<dbReference type="InterPro" id="IPR059018">
    <property type="entry name" value="HEAT_URB1"/>
</dbReference>
<evidence type="ECO:0000259" key="5">
    <source>
        <dbReference type="Pfam" id="PF26140"/>
    </source>
</evidence>
<dbReference type="InterPro" id="IPR021714">
    <property type="entry name" value="URB1_N"/>
</dbReference>
<feature type="compositionally biased region" description="Basic and acidic residues" evidence="1">
    <location>
        <begin position="739"/>
        <end position="765"/>
    </location>
</feature>
<evidence type="ECO:0000259" key="3">
    <source>
        <dbReference type="Pfam" id="PF11707"/>
    </source>
</evidence>
<gene>
    <name evidence="6" type="ORF">EKO04_007261</name>
</gene>
<dbReference type="PANTHER" id="PTHR13500">
    <property type="entry name" value="NUCLEOLAR PRERIBOSOMAL-ASSOCIATED PROTEIN 1"/>
    <property type="match status" value="1"/>
</dbReference>
<evidence type="ECO:0000256" key="1">
    <source>
        <dbReference type="SAM" id="MobiDB-lite"/>
    </source>
</evidence>
<keyword evidence="2" id="KW-0472">Membrane</keyword>
<proteinExistence type="predicted"/>
<evidence type="ECO:0000259" key="4">
    <source>
        <dbReference type="Pfam" id="PF16201"/>
    </source>
</evidence>
<accession>A0A8H7J0A6</accession>
<feature type="transmembrane region" description="Helical" evidence="2">
    <location>
        <begin position="356"/>
        <end position="374"/>
    </location>
</feature>
<feature type="compositionally biased region" description="Low complexity" evidence="1">
    <location>
        <begin position="563"/>
        <end position="575"/>
    </location>
</feature>
<sequence length="2062" mass="229933">MEQTAGAFTNMTSFLPSPADLLMVFPRLFDKASSLGEMMRSGGSVIAEPTMANATNGTAATISTKFVQESVAAAAAAAAATASTSGSQDDISMFQAFTNVASFFSYMTSKWAIATFAIAILLNRTQFYASSRVPLSFDRLYMRFALYIAPLMLFALQNLNMVRALRCQTSPDWSEMQYGTSGRYLSTDFSGAEGYLYRASSSFLFWEDATDSCRAVGMLPSAADTTRPNGSLALLWPFFMSLGFGQFVETMSCALQGRPPVQEVGMTIFEHSLAFAEAESVVTKPLTVNPTRFNQPKNVLVPNGTTVLVSRSGLNRIANVPPEVLLISLISSISHFTSNLLAIAGVRSRYRLVSTAVWGVAYMATFIWSFLRLIEAIAESDNPVGLLRFPTVCIIGFIPHLLIMIGIATCGFIYLLAFFVTVLVPPPGQPETMTWKERFEVAYNNLHANIHLSSIAPLTISWHEDFYTAILKVGFTVLTAASEAVFLNEGIRINVHPMTFLEKKRLKEVLDRRRQFRQTLTKIPEELKGESLAAGVEVEDKLNTDGSVVSNTSGYARERKTRSANAAPMAASAASHGDPAGLQQRRGRFYLTWQFFKGIARLIMLIHARLTIAMLQRLRVGYRPRWLRRLAGPRPVKESRPSHDDRRRRAVSVDSWLTLDDRTRVRLDTHFDAEAFAKDRLRQTGFLDAPDAEEADGRVDDYMYSWWRNGGRFGDVDTSNDYVPPQEDDTTSVVSYATTDHEDWSDVEDDGQRTPTRDTYQRSRETTPAADNAIDLSRLSRLLDPKTKEDREEAQLLSRHLQSPQIMTRSQYRKALDQDQAKILTTSRYQLETSANMTAEEEEELLEDLILSKRQGTVPQGSSGGAGSWDTGAEGMGSEGPQCVVCQLTPRTVLVWPSMGKRTTFESDSGSAHATKRQRIEGGHERNPPRPNGAGADEVHSARDLQKALYFDQNATAEFRNGLSLLKRFLDSILYPADEHDVPRRRAILGDYLNTQKGKSQDDKHETLLPNLIQAWDWAAETNFDAILAQVTAVLALVFKVLSSHAEFSKHGTLLAKTILQPSVARRLVRSTSAASNKENVISPALRLLTELTRFNEGAHARAVYAKKDFTLEPRILGRNIALWKEHKGMSVADMHKKPSVRTTAIRYLLTHLRLQDERAKVEILSNTNITRAVFDHLATDPPFLIFEIFDVFTSHVFQDKTIPRQTKSRILNGKTLSRIAGLYNYDLEEGSLTEGHKAPDELAHEFLCMVCTDPAYGVMLPTNGFYPSTHDDDEGDLDEAADNGNDLGLESAETFDRLGRVRNVILSEFIQNQRPYANTSHQKLVIEIFEASPELVADYFIKRRDFNYDPNLTSTWIGYSAFLFQTIQLPVPKYFGVKKNYRSQPPPVAAMIQSVLPQPLNQQVLTKCLNHSSDLIQMFAIRVLIVALQKLRSMAQELHEASVVRPSKQWEQASQRLVAEFSRRCPTIRTVFLALKKPGLQTLKRESITRLLRLYYEVTPQAALQEKFDVSLPLCNALVEVEKPTGSPEDTAFRVMELEHWIQMARHSPAMRWWQKPKTLQHSPFVTLLKLLVTSKENELYTGVKSLLNAVLHDQEMLQTKTTPDALDALIASLEPASGSVPSVEVLDFLDDCCARFIKVPIKYFDDLDVMCAKASQAPANIGLFSPLLMTLVEQWPFKGGESSSGPAAEALAQWLSKLLYLFNLIGEDESVLALVRESLVASAGNTYKEVLKDAFLWKMYKARAKEALKLATGADFSGSERSSASPAPQTVATAPVKAGPVVDLELPPQEDEKHAGLTRWRKKEIDEAIEDGDVGELLLCLCSKHQEIRIQAISNVRQLMATIGPDSLTQDLGAIYLVLGETLESVDPTGSTPFPYIGGVFAARSVRILADPTHVMFSKINKFLTTAPSWDVDFLLRKLYRSIVGSEPDDDGAYHKEVDWFLDYLVDGLRTPRDMESFRKSNIFEQLLSFYGSRSCSGAAKEKILKLLLRASAVGGSTTLITRCGVVSWVQMCLDGHDPRHRMLRTLASRVHETCDQGRVAEWSNGTMAEAVASLVKVRA</sequence>
<protein>
    <submittedName>
        <fullName evidence="6">Uncharacterized protein</fullName>
    </submittedName>
</protein>
<feature type="region of interest" description="Disordered" evidence="1">
    <location>
        <begin position="902"/>
        <end position="939"/>
    </location>
</feature>
<keyword evidence="7" id="KW-1185">Reference proteome</keyword>
<dbReference type="InterPro" id="IPR016024">
    <property type="entry name" value="ARM-type_fold"/>
</dbReference>
<dbReference type="GO" id="GO:0000463">
    <property type="term" value="P:maturation of LSU-rRNA from tricistronic rRNA transcript (SSU-rRNA, 5.8S rRNA, LSU-rRNA)"/>
    <property type="evidence" value="ECO:0007669"/>
    <property type="project" value="TreeGrafter"/>
</dbReference>
<reference evidence="6" key="2">
    <citation type="submission" date="2020-09" db="EMBL/GenBank/DDBJ databases">
        <title>Reference genome assembly for Australian Ascochyta lentis isolate Al4.</title>
        <authorList>
            <person name="Lee R.C."/>
            <person name="Farfan-Caceres L.M."/>
            <person name="Debler J.W."/>
            <person name="Williams A.H."/>
            <person name="Henares B.M."/>
        </authorList>
    </citation>
    <scope>NUCLEOTIDE SEQUENCE</scope>
    <source>
        <strain evidence="6">Al4</strain>
    </source>
</reference>
<feature type="transmembrane region" description="Helical" evidence="2">
    <location>
        <begin position="144"/>
        <end position="162"/>
    </location>
</feature>
<feature type="transmembrane region" description="Helical" evidence="2">
    <location>
        <begin position="103"/>
        <end position="123"/>
    </location>
</feature>
<feature type="compositionally biased region" description="Basic and acidic residues" evidence="1">
    <location>
        <begin position="918"/>
        <end position="928"/>
    </location>
</feature>
<feature type="domain" description="URB1 central HEAT repeat" evidence="5">
    <location>
        <begin position="1549"/>
        <end position="1736"/>
    </location>
</feature>
<dbReference type="OrthoDB" id="72892at2759"/>
<reference evidence="6" key="1">
    <citation type="submission" date="2018-12" db="EMBL/GenBank/DDBJ databases">
        <authorList>
            <person name="Syme R.A."/>
            <person name="Farfan-Caceres L."/>
            <person name="Lichtenzveig J."/>
        </authorList>
    </citation>
    <scope>NUCLEOTIDE SEQUENCE</scope>
    <source>
        <strain evidence="6">Al4</strain>
    </source>
</reference>
<dbReference type="GO" id="GO:0005730">
    <property type="term" value="C:nucleolus"/>
    <property type="evidence" value="ECO:0007669"/>
    <property type="project" value="TreeGrafter"/>
</dbReference>
<dbReference type="Pfam" id="PF26140">
    <property type="entry name" value="HEAT_URB1"/>
    <property type="match status" value="1"/>
</dbReference>
<evidence type="ECO:0000313" key="6">
    <source>
        <dbReference type="EMBL" id="KAF9694363.1"/>
    </source>
</evidence>
<name>A0A8H7J0A6_9PLEO</name>
<organism evidence="6 7">
    <name type="scientific">Ascochyta lentis</name>
    <dbReference type="NCBI Taxonomy" id="205686"/>
    <lineage>
        <taxon>Eukaryota</taxon>
        <taxon>Fungi</taxon>
        <taxon>Dikarya</taxon>
        <taxon>Ascomycota</taxon>
        <taxon>Pezizomycotina</taxon>
        <taxon>Dothideomycetes</taxon>
        <taxon>Pleosporomycetidae</taxon>
        <taxon>Pleosporales</taxon>
        <taxon>Pleosporineae</taxon>
        <taxon>Didymellaceae</taxon>
        <taxon>Ascochyta</taxon>
    </lineage>
</organism>
<feature type="transmembrane region" description="Helical" evidence="2">
    <location>
        <begin position="324"/>
        <end position="344"/>
    </location>
</feature>
<comment type="caution">
    <text evidence="6">The sequence shown here is derived from an EMBL/GenBank/DDBJ whole genome shotgun (WGS) entry which is preliminary data.</text>
</comment>
<feature type="region of interest" description="Disordered" evidence="1">
    <location>
        <begin position="855"/>
        <end position="879"/>
    </location>
</feature>
<keyword evidence="2" id="KW-1133">Transmembrane helix</keyword>
<feature type="region of interest" description="Disordered" evidence="1">
    <location>
        <begin position="549"/>
        <end position="579"/>
    </location>
</feature>
<evidence type="ECO:0000313" key="7">
    <source>
        <dbReference type="Proteomes" id="UP000651452"/>
    </source>
</evidence>
<feature type="domain" description="URB1 C-terminal" evidence="4">
    <location>
        <begin position="1817"/>
        <end position="2011"/>
    </location>
</feature>
<dbReference type="EMBL" id="RZGK01000013">
    <property type="protein sequence ID" value="KAF9694363.1"/>
    <property type="molecule type" value="Genomic_DNA"/>
</dbReference>
<feature type="transmembrane region" description="Helical" evidence="2">
    <location>
        <begin position="394"/>
        <end position="424"/>
    </location>
</feature>
<dbReference type="GO" id="GO:0000466">
    <property type="term" value="P:maturation of 5.8S rRNA from tricistronic rRNA transcript (SSU-rRNA, 5.8S rRNA, LSU-rRNA)"/>
    <property type="evidence" value="ECO:0007669"/>
    <property type="project" value="TreeGrafter"/>
</dbReference>
<dbReference type="Pfam" id="PF11707">
    <property type="entry name" value="Npa1"/>
    <property type="match status" value="1"/>
</dbReference>
<dbReference type="SUPFAM" id="SSF48371">
    <property type="entry name" value="ARM repeat"/>
    <property type="match status" value="1"/>
</dbReference>
<feature type="region of interest" description="Disordered" evidence="1">
    <location>
        <begin position="739"/>
        <end position="771"/>
    </location>
</feature>
<dbReference type="Pfam" id="PF16201">
    <property type="entry name" value="NopRA1"/>
    <property type="match status" value="1"/>
</dbReference>
<evidence type="ECO:0000256" key="2">
    <source>
        <dbReference type="SAM" id="Phobius"/>
    </source>
</evidence>
<feature type="domain" description="URB1 N-terminal" evidence="3">
    <location>
        <begin position="1010"/>
        <end position="1360"/>
    </location>
</feature>
<dbReference type="InterPro" id="IPR032436">
    <property type="entry name" value="URB1_C"/>
</dbReference>
<dbReference type="Proteomes" id="UP000651452">
    <property type="component" value="Unassembled WGS sequence"/>
</dbReference>
<keyword evidence="2" id="KW-0812">Transmembrane</keyword>